<gene>
    <name evidence="3" type="ORF">D7I47_01675</name>
</gene>
<evidence type="ECO:0000313" key="4">
    <source>
        <dbReference type="Proteomes" id="UP000278886"/>
    </source>
</evidence>
<feature type="domain" description="Endonuclease/exonuclease/phosphatase" evidence="2">
    <location>
        <begin position="109"/>
        <end position="326"/>
    </location>
</feature>
<keyword evidence="1" id="KW-0472">Membrane</keyword>
<dbReference type="PROSITE" id="PS51257">
    <property type="entry name" value="PROKAR_LIPOPROTEIN"/>
    <property type="match status" value="1"/>
</dbReference>
<accession>A0A387B0R4</accession>
<keyword evidence="3" id="KW-0255">Endonuclease</keyword>
<reference evidence="4" key="1">
    <citation type="submission" date="2018-09" db="EMBL/GenBank/DDBJ databases">
        <title>Genome sequencing of strain 2DFWR-13.</title>
        <authorList>
            <person name="Heo J."/>
            <person name="Kim S.-J."/>
            <person name="Kwon S.-W."/>
        </authorList>
    </citation>
    <scope>NUCLEOTIDE SEQUENCE [LARGE SCALE GENOMIC DNA]</scope>
    <source>
        <strain evidence="4">2DFWR-13</strain>
    </source>
</reference>
<dbReference type="InterPro" id="IPR036691">
    <property type="entry name" value="Endo/exonu/phosph_ase_sf"/>
</dbReference>
<dbReference type="GO" id="GO:0004519">
    <property type="term" value="F:endonuclease activity"/>
    <property type="evidence" value="ECO:0007669"/>
    <property type="project" value="UniProtKB-KW"/>
</dbReference>
<keyword evidence="3" id="KW-0378">Hydrolase</keyword>
<dbReference type="SUPFAM" id="SSF56219">
    <property type="entry name" value="DNase I-like"/>
    <property type="match status" value="1"/>
</dbReference>
<dbReference type="RefSeq" id="WP_120761435.1">
    <property type="nucleotide sequence ID" value="NZ_CP032630.1"/>
</dbReference>
<evidence type="ECO:0000259" key="2">
    <source>
        <dbReference type="Pfam" id="PF03372"/>
    </source>
</evidence>
<protein>
    <submittedName>
        <fullName evidence="3">Endonuclease/exonuclease/phosphatase family protein</fullName>
    </submittedName>
</protein>
<keyword evidence="3" id="KW-0540">Nuclease</keyword>
<dbReference type="EMBL" id="CP032630">
    <property type="protein sequence ID" value="AYF97084.1"/>
    <property type="molecule type" value="Genomic_DNA"/>
</dbReference>
<dbReference type="InterPro" id="IPR005135">
    <property type="entry name" value="Endo/exonuclease/phosphatase"/>
</dbReference>
<sequence length="337" mass="35060">MIRRILAAAVTLALALLLLVACWPQLLGLERVLGVAQLVSFRGIAALVAVLLAVLLTLVALLSPRGRRFFAGLAVLLLAFSVVSTGVLAVRGFGNGALQTLAPGDLVVLSWNTLGEAPGAERIAELAVEQEADVVALPETSPDAAEQIATLMAAAGRPVQALGVQFDHISKARSTMLLVSTALGEYRVDETVGNTVTLPSVVAVPVDGTGPTIIAAHPVAPVPEEMDGWRASLDWLAERCADADADLVVAGDLNSTLDHWASLGSDVGLNQCRDAARATGNAAVGTWPTRMPPLLGTPIDHVLATDAWQIVGFRVLESEDGAGSDHRPVLAQLRPAS</sequence>
<organism evidence="3 4">
    <name type="scientific">Protaetiibacter intestinalis</name>
    <dbReference type="NCBI Taxonomy" id="2419774"/>
    <lineage>
        <taxon>Bacteria</taxon>
        <taxon>Bacillati</taxon>
        <taxon>Actinomycetota</taxon>
        <taxon>Actinomycetes</taxon>
        <taxon>Micrococcales</taxon>
        <taxon>Microbacteriaceae</taxon>
        <taxon>Protaetiibacter</taxon>
    </lineage>
</organism>
<keyword evidence="4" id="KW-1185">Reference proteome</keyword>
<evidence type="ECO:0000256" key="1">
    <source>
        <dbReference type="SAM" id="Phobius"/>
    </source>
</evidence>
<dbReference type="Gene3D" id="3.60.10.10">
    <property type="entry name" value="Endonuclease/exonuclease/phosphatase"/>
    <property type="match status" value="1"/>
</dbReference>
<evidence type="ECO:0000313" key="3">
    <source>
        <dbReference type="EMBL" id="AYF97084.1"/>
    </source>
</evidence>
<dbReference type="Proteomes" id="UP000278886">
    <property type="component" value="Chromosome"/>
</dbReference>
<keyword evidence="1" id="KW-1133">Transmembrane helix</keyword>
<keyword evidence="3" id="KW-0269">Exonuclease</keyword>
<dbReference type="Pfam" id="PF03372">
    <property type="entry name" value="Exo_endo_phos"/>
    <property type="match status" value="1"/>
</dbReference>
<feature type="transmembrane region" description="Helical" evidence="1">
    <location>
        <begin position="69"/>
        <end position="90"/>
    </location>
</feature>
<dbReference type="OrthoDB" id="2340043at2"/>
<dbReference type="KEGG" id="lyd:D7I47_01675"/>
<feature type="transmembrane region" description="Helical" evidence="1">
    <location>
        <begin position="44"/>
        <end position="62"/>
    </location>
</feature>
<dbReference type="AlphaFoldDB" id="A0A387B0R4"/>
<proteinExistence type="predicted"/>
<dbReference type="GO" id="GO:0004527">
    <property type="term" value="F:exonuclease activity"/>
    <property type="evidence" value="ECO:0007669"/>
    <property type="project" value="UniProtKB-KW"/>
</dbReference>
<name>A0A387B0R4_9MICO</name>
<keyword evidence="1" id="KW-0812">Transmembrane</keyword>